<feature type="compositionally biased region" description="Low complexity" evidence="1">
    <location>
        <begin position="109"/>
        <end position="118"/>
    </location>
</feature>
<feature type="region of interest" description="Disordered" evidence="1">
    <location>
        <begin position="1"/>
        <end position="43"/>
    </location>
</feature>
<accession>A0A7D9K1K7</accession>
<feature type="compositionally biased region" description="Polar residues" evidence="1">
    <location>
        <begin position="14"/>
        <end position="43"/>
    </location>
</feature>
<protein>
    <submittedName>
        <fullName evidence="2">---NA</fullName>
    </submittedName>
</protein>
<feature type="region of interest" description="Disordered" evidence="1">
    <location>
        <begin position="168"/>
        <end position="187"/>
    </location>
</feature>
<dbReference type="EMBL" id="CACRXK020025079">
    <property type="protein sequence ID" value="CAB4039217.1"/>
    <property type="molecule type" value="Genomic_DNA"/>
</dbReference>
<keyword evidence="3" id="KW-1185">Reference proteome</keyword>
<dbReference type="Pfam" id="PF02944">
    <property type="entry name" value="BESS"/>
    <property type="match status" value="1"/>
</dbReference>
<dbReference type="GO" id="GO:0003677">
    <property type="term" value="F:DNA binding"/>
    <property type="evidence" value="ECO:0007669"/>
    <property type="project" value="InterPro"/>
</dbReference>
<proteinExistence type="predicted"/>
<evidence type="ECO:0000256" key="1">
    <source>
        <dbReference type="SAM" id="MobiDB-lite"/>
    </source>
</evidence>
<evidence type="ECO:0000313" key="3">
    <source>
        <dbReference type="Proteomes" id="UP001152795"/>
    </source>
</evidence>
<reference evidence="2" key="1">
    <citation type="submission" date="2020-04" db="EMBL/GenBank/DDBJ databases">
        <authorList>
            <person name="Alioto T."/>
            <person name="Alioto T."/>
            <person name="Gomez Garrido J."/>
        </authorList>
    </citation>
    <scope>NUCLEOTIDE SEQUENCE</scope>
    <source>
        <strain evidence="2">A484AB</strain>
    </source>
</reference>
<evidence type="ECO:0000313" key="2">
    <source>
        <dbReference type="EMBL" id="CAB4039217.1"/>
    </source>
</evidence>
<organism evidence="2 3">
    <name type="scientific">Paramuricea clavata</name>
    <name type="common">Red gorgonian</name>
    <name type="synonym">Violescent sea-whip</name>
    <dbReference type="NCBI Taxonomy" id="317549"/>
    <lineage>
        <taxon>Eukaryota</taxon>
        <taxon>Metazoa</taxon>
        <taxon>Cnidaria</taxon>
        <taxon>Anthozoa</taxon>
        <taxon>Octocorallia</taxon>
        <taxon>Malacalcyonacea</taxon>
        <taxon>Plexauridae</taxon>
        <taxon>Paramuricea</taxon>
    </lineage>
</organism>
<dbReference type="Proteomes" id="UP001152795">
    <property type="component" value="Unassembled WGS sequence"/>
</dbReference>
<dbReference type="InterPro" id="IPR004210">
    <property type="entry name" value="BESS_motif"/>
</dbReference>
<feature type="compositionally biased region" description="Polar residues" evidence="1">
    <location>
        <begin position="97"/>
        <end position="107"/>
    </location>
</feature>
<comment type="caution">
    <text evidence="2">The sequence shown here is derived from an EMBL/GenBank/DDBJ whole genome shotgun (WGS) entry which is preliminary data.</text>
</comment>
<gene>
    <name evidence="2" type="ORF">PACLA_8A070743</name>
</gene>
<feature type="region of interest" description="Disordered" evidence="1">
    <location>
        <begin position="82"/>
        <end position="153"/>
    </location>
</feature>
<dbReference type="OrthoDB" id="5984255at2759"/>
<feature type="compositionally biased region" description="Basic and acidic residues" evidence="1">
    <location>
        <begin position="82"/>
        <end position="96"/>
    </location>
</feature>
<name>A0A7D9K1K7_PARCT</name>
<dbReference type="AlphaFoldDB" id="A0A7D9K1K7"/>
<sequence>MATSQWSDNDESNENVMSGRNVSSENSETNLEGSSLQNKDSNYTDVLEVLVAEVRQEAYCLESNCREIQQMKQTWKNLSDGFKKCLDRKPDMEKSASETTLPDQSVAHSALPSLSPASDQKSDKQQVTPNAGHLPGKQKSEFPQATVVPKRKKKVQLDPFEQILIKSIDKKDQENKLPTTKSEDPDEQFCRSIADTLRRLRQNSMKKNRFVKIKIQHLLFDIEFSDSVNF</sequence>